<sequence length="207" mass="22094">MKAAVGAEVARDHPVLPDGETSGLHGQPKALQAVLPRKVVAGPRNVGNPPVAQPDQMLRGLDRSRHILDHDGGGGQEAASRDHDRHPIALQRRHACGQLRVVSDTGAGEDEAVDPLFPQDADVAQLRRWLSVAVSQDDCVPGGPGRFLDTLREVVEVRVGDVGDHQPNGVRGAGYQAPRQPVRIIVQFTRRLDHPLACGGAYGTLAV</sequence>
<evidence type="ECO:0000313" key="2">
    <source>
        <dbReference type="EMBL" id="BAS28233.1"/>
    </source>
</evidence>
<keyword evidence="3" id="KW-1185">Reference proteome</keyword>
<dbReference type="KEGG" id="lpil:LIP_2392"/>
<feature type="region of interest" description="Disordered" evidence="1">
    <location>
        <begin position="1"/>
        <end position="27"/>
    </location>
</feature>
<dbReference type="AlphaFoldDB" id="A0A0K2SM89"/>
<reference evidence="3" key="2">
    <citation type="journal article" date="2016" name="Int. J. Syst. Evol. Microbiol.">
        <title>Complete genome sequence and cell structure of Limnochorda pilosa, a Gram-negative spore-former within the phylum Firmicutes.</title>
        <authorList>
            <person name="Watanabe M."/>
            <person name="Kojima H."/>
            <person name="Fukui M."/>
        </authorList>
    </citation>
    <scope>NUCLEOTIDE SEQUENCE [LARGE SCALE GENOMIC DNA]</scope>
    <source>
        <strain evidence="3">HC45</strain>
    </source>
</reference>
<reference evidence="3" key="1">
    <citation type="submission" date="2015-07" db="EMBL/GenBank/DDBJ databases">
        <title>Complete genome sequence and phylogenetic analysis of Limnochorda pilosa.</title>
        <authorList>
            <person name="Watanabe M."/>
            <person name="Kojima H."/>
            <person name="Fukui M."/>
        </authorList>
    </citation>
    <scope>NUCLEOTIDE SEQUENCE [LARGE SCALE GENOMIC DNA]</scope>
    <source>
        <strain evidence="3">HC45</strain>
    </source>
</reference>
<dbReference type="Proteomes" id="UP000065807">
    <property type="component" value="Chromosome"/>
</dbReference>
<dbReference type="STRING" id="1555112.LIP_2392"/>
<name>A0A0K2SM89_LIMPI</name>
<organism evidence="2 3">
    <name type="scientific">Limnochorda pilosa</name>
    <dbReference type="NCBI Taxonomy" id="1555112"/>
    <lineage>
        <taxon>Bacteria</taxon>
        <taxon>Bacillati</taxon>
        <taxon>Bacillota</taxon>
        <taxon>Limnochordia</taxon>
        <taxon>Limnochordales</taxon>
        <taxon>Limnochordaceae</taxon>
        <taxon>Limnochorda</taxon>
    </lineage>
</organism>
<protein>
    <submittedName>
        <fullName evidence="2">Uncharacterized protein</fullName>
    </submittedName>
</protein>
<evidence type="ECO:0000313" key="3">
    <source>
        <dbReference type="Proteomes" id="UP000065807"/>
    </source>
</evidence>
<gene>
    <name evidence="2" type="ORF">LIP_2392</name>
</gene>
<accession>A0A0K2SM89</accession>
<evidence type="ECO:0000256" key="1">
    <source>
        <dbReference type="SAM" id="MobiDB-lite"/>
    </source>
</evidence>
<dbReference type="EMBL" id="AP014924">
    <property type="protein sequence ID" value="BAS28233.1"/>
    <property type="molecule type" value="Genomic_DNA"/>
</dbReference>
<proteinExistence type="predicted"/>